<dbReference type="NCBIfam" id="TIGR00157">
    <property type="entry name" value="ribosome small subunit-dependent GTPase A"/>
    <property type="match status" value="1"/>
</dbReference>
<keyword evidence="1 3" id="KW-0547">Nucleotide-binding</keyword>
<dbReference type="PROSITE" id="PS50936">
    <property type="entry name" value="ENGC_GTPASE"/>
    <property type="match status" value="1"/>
</dbReference>
<feature type="binding site" evidence="3">
    <location>
        <begin position="159"/>
        <end position="162"/>
    </location>
    <ligand>
        <name>GTP</name>
        <dbReference type="ChEBI" id="CHEBI:37565"/>
    </ligand>
</feature>
<keyword evidence="3" id="KW-0963">Cytoplasm</keyword>
<keyword evidence="2 3" id="KW-0342">GTP-binding</keyword>
<dbReference type="GO" id="GO:0042274">
    <property type="term" value="P:ribosomal small subunit biogenesis"/>
    <property type="evidence" value="ECO:0007669"/>
    <property type="project" value="UniProtKB-UniRule"/>
</dbReference>
<comment type="similarity">
    <text evidence="3">Belongs to the TRAFAC class YlqF/YawG GTPase family. RsgA subfamily.</text>
</comment>
<dbReference type="PANTHER" id="PTHR32120:SF11">
    <property type="entry name" value="SMALL RIBOSOMAL SUBUNIT BIOGENESIS GTPASE RSGA 1, MITOCHONDRIAL-RELATED"/>
    <property type="match status" value="1"/>
</dbReference>
<feature type="compositionally biased region" description="Basic and acidic residues" evidence="4">
    <location>
        <begin position="1"/>
        <end position="13"/>
    </location>
</feature>
<dbReference type="GO" id="GO:0005525">
    <property type="term" value="F:GTP binding"/>
    <property type="evidence" value="ECO:0007669"/>
    <property type="project" value="UniProtKB-UniRule"/>
</dbReference>
<dbReference type="Gene3D" id="1.10.40.50">
    <property type="entry name" value="Probable gtpase engc, domain 3"/>
    <property type="match status" value="1"/>
</dbReference>
<feature type="domain" description="CP-type G" evidence="6">
    <location>
        <begin position="110"/>
        <end position="268"/>
    </location>
</feature>
<evidence type="ECO:0000256" key="3">
    <source>
        <dbReference type="HAMAP-Rule" id="MF_01820"/>
    </source>
</evidence>
<dbReference type="GO" id="GO:0005737">
    <property type="term" value="C:cytoplasm"/>
    <property type="evidence" value="ECO:0007669"/>
    <property type="project" value="UniProtKB-SubCell"/>
</dbReference>
<evidence type="ECO:0000259" key="5">
    <source>
        <dbReference type="PROSITE" id="PS50936"/>
    </source>
</evidence>
<dbReference type="InterPro" id="IPR027417">
    <property type="entry name" value="P-loop_NTPase"/>
</dbReference>
<name>A0AB38XR01_9ACTO</name>
<accession>A0AB38XR01</accession>
<feature type="region of interest" description="Disordered" evidence="4">
    <location>
        <begin position="1"/>
        <end position="31"/>
    </location>
</feature>
<organism evidence="7 8">
    <name type="scientific">Winkia neuii subsp. anitrata</name>
    <dbReference type="NCBI Taxonomy" id="29318"/>
    <lineage>
        <taxon>Bacteria</taxon>
        <taxon>Bacillati</taxon>
        <taxon>Actinomycetota</taxon>
        <taxon>Actinomycetes</taxon>
        <taxon>Actinomycetales</taxon>
        <taxon>Actinomycetaceae</taxon>
        <taxon>Winkia</taxon>
    </lineage>
</organism>
<dbReference type="EMBL" id="CP116394">
    <property type="protein sequence ID" value="WCE46770.1"/>
    <property type="molecule type" value="Genomic_DNA"/>
</dbReference>
<keyword evidence="3" id="KW-0694">RNA-binding</keyword>
<feature type="domain" description="EngC GTPase" evidence="5">
    <location>
        <begin position="119"/>
        <end position="266"/>
    </location>
</feature>
<dbReference type="HAMAP" id="MF_01820">
    <property type="entry name" value="GTPase_RsgA"/>
    <property type="match status" value="1"/>
</dbReference>
<keyword evidence="3" id="KW-0378">Hydrolase</keyword>
<evidence type="ECO:0000256" key="4">
    <source>
        <dbReference type="SAM" id="MobiDB-lite"/>
    </source>
</evidence>
<dbReference type="EC" id="3.6.1.-" evidence="3"/>
<dbReference type="KEGG" id="wne:PIG85_03750"/>
<reference evidence="7" key="1">
    <citation type="submission" date="2023-01" db="EMBL/GenBank/DDBJ databases">
        <title>Comparative Genomic Analysis of the Clinically-Derived Winkia Strain NY0527 Provides Evidence into the Taxonomic Reassignment of Winkia neuii and Characterizes Their Virulence Traits.</title>
        <authorList>
            <person name="Cai X."/>
            <person name="Peng Y."/>
            <person name="Li M."/>
            <person name="Qiu Y."/>
            <person name="Wang Y."/>
            <person name="Xu L."/>
            <person name="Hou Q."/>
        </authorList>
    </citation>
    <scope>NUCLEOTIDE SEQUENCE</scope>
    <source>
        <strain evidence="7">NY0527</strain>
    </source>
</reference>
<dbReference type="Pfam" id="PF03193">
    <property type="entry name" value="RsgA_GTPase"/>
    <property type="match status" value="1"/>
</dbReference>
<evidence type="ECO:0000256" key="2">
    <source>
        <dbReference type="ARBA" id="ARBA00023134"/>
    </source>
</evidence>
<dbReference type="AlphaFoldDB" id="A0AB38XR01"/>
<comment type="subunit">
    <text evidence="3">Monomer. Associates with 30S ribosomal subunit, binds 16S rRNA.</text>
</comment>
<keyword evidence="3" id="KW-0690">Ribosome biogenesis</keyword>
<evidence type="ECO:0000313" key="7">
    <source>
        <dbReference type="EMBL" id="WCE46770.1"/>
    </source>
</evidence>
<feature type="binding site" evidence="3">
    <location>
        <begin position="209"/>
        <end position="217"/>
    </location>
    <ligand>
        <name>GTP</name>
        <dbReference type="ChEBI" id="CHEBI:37565"/>
    </ligand>
</feature>
<dbReference type="InterPro" id="IPR030378">
    <property type="entry name" value="G_CP_dom"/>
</dbReference>
<dbReference type="GO" id="GO:0019843">
    <property type="term" value="F:rRNA binding"/>
    <property type="evidence" value="ECO:0007669"/>
    <property type="project" value="UniProtKB-KW"/>
</dbReference>
<feature type="compositionally biased region" description="Basic residues" evidence="4">
    <location>
        <begin position="14"/>
        <end position="27"/>
    </location>
</feature>
<protein>
    <recommendedName>
        <fullName evidence="3">Small ribosomal subunit biogenesis GTPase RsgA</fullName>
        <ecNumber evidence="3">3.6.1.-</ecNumber>
    </recommendedName>
</protein>
<comment type="function">
    <text evidence="3">One of several proteins that assist in the late maturation steps of the functional core of the 30S ribosomal subunit. Helps release RbfA from mature subunits. May play a role in the assembly of ribosomal proteins into the subunit. Circularly permuted GTPase that catalyzes slow GTP hydrolysis, GTPase activity is stimulated by the 30S ribosomal subunit.</text>
</comment>
<dbReference type="PANTHER" id="PTHR32120">
    <property type="entry name" value="SMALL RIBOSOMAL SUBUNIT BIOGENESIS GTPASE RSGA"/>
    <property type="match status" value="1"/>
</dbReference>
<keyword evidence="3" id="KW-0699">rRNA-binding</keyword>
<dbReference type="InterPro" id="IPR004881">
    <property type="entry name" value="Ribosome_biogen_GTPase_RsgA"/>
</dbReference>
<gene>
    <name evidence="3 7" type="primary">rsgA</name>
    <name evidence="7" type="ORF">PIG85_03750</name>
</gene>
<dbReference type="PROSITE" id="PS51721">
    <property type="entry name" value="G_CP"/>
    <property type="match status" value="1"/>
</dbReference>
<dbReference type="CDD" id="cd01854">
    <property type="entry name" value="YjeQ_EngC"/>
    <property type="match status" value="1"/>
</dbReference>
<dbReference type="Gene3D" id="3.40.50.300">
    <property type="entry name" value="P-loop containing nucleotide triphosphate hydrolases"/>
    <property type="match status" value="1"/>
</dbReference>
<dbReference type="InterPro" id="IPR010914">
    <property type="entry name" value="RsgA_GTPase_dom"/>
</dbReference>
<dbReference type="SUPFAM" id="SSF52540">
    <property type="entry name" value="P-loop containing nucleoside triphosphate hydrolases"/>
    <property type="match status" value="1"/>
</dbReference>
<evidence type="ECO:0000256" key="1">
    <source>
        <dbReference type="ARBA" id="ARBA00022741"/>
    </source>
</evidence>
<comment type="caution">
    <text evidence="3">Lacks conserved residue(s) required for the propagation of feature annotation.</text>
</comment>
<evidence type="ECO:0000313" key="8">
    <source>
        <dbReference type="Proteomes" id="UP001211044"/>
    </source>
</evidence>
<dbReference type="Proteomes" id="UP001211044">
    <property type="component" value="Chromosome"/>
</dbReference>
<dbReference type="GO" id="GO:0003924">
    <property type="term" value="F:GTPase activity"/>
    <property type="evidence" value="ECO:0007669"/>
    <property type="project" value="UniProtKB-UniRule"/>
</dbReference>
<dbReference type="RefSeq" id="WP_004806058.1">
    <property type="nucleotide sequence ID" value="NZ_CP116394.1"/>
</dbReference>
<proteinExistence type="inferred from homology"/>
<evidence type="ECO:0000259" key="6">
    <source>
        <dbReference type="PROSITE" id="PS51721"/>
    </source>
</evidence>
<sequence length="338" mass="36146">MGWRDIGTDDPRVKVRPARSSRPRSKKRPDYSKAEIASVVAVDRGRFTLSLKNNLLHAVKARELGRRAVIVGDRVRVVGDLSGSKGSLARIVVVEERSTVLMRSTEDDASKGTEKPMVANATQMAIVTALADPPPRTGMIDRCLVAAVSAGIKPLLVLTKADLAQPEEALTFYKNLDIGFVSTSVTENGIVGLAELEAQLKDNLTVLVGHSGVGKSTLINALIPQADRATGHVNAVTGRGRHTSTSAVALPLKDDSGWVVDTPGVRSFGLAHVEPDELLAGFTDLAEVAQEYCPRGCSHGADAPDCALDAKQVSRERVASFRRLLASREAGLESWERS</sequence>
<comment type="subcellular location">
    <subcellularLocation>
        <location evidence="3">Cytoplasm</location>
    </subcellularLocation>
</comment>